<accession>S5VF31</accession>
<proteinExistence type="predicted"/>
<protein>
    <recommendedName>
        <fullName evidence="1">DUF4145 domain-containing protein</fullName>
    </recommendedName>
</protein>
<dbReference type="HOGENOM" id="CLU_096471_0_0_11"/>
<gene>
    <name evidence="2" type="ORF">B446_11750</name>
</gene>
<evidence type="ECO:0000313" key="3">
    <source>
        <dbReference type="Proteomes" id="UP000015423"/>
    </source>
</evidence>
<dbReference type="KEGG" id="sci:B446_11750"/>
<evidence type="ECO:0000313" key="2">
    <source>
        <dbReference type="EMBL" id="AGS69172.1"/>
    </source>
</evidence>
<dbReference type="AlphaFoldDB" id="S5VF31"/>
<dbReference type="InterPro" id="IPR025285">
    <property type="entry name" value="DUF4145"/>
</dbReference>
<dbReference type="EMBL" id="CP006259">
    <property type="protein sequence ID" value="AGS69172.1"/>
    <property type="molecule type" value="Genomic_DNA"/>
</dbReference>
<feature type="domain" description="DUF4145" evidence="1">
    <location>
        <begin position="137"/>
        <end position="232"/>
    </location>
</feature>
<keyword evidence="3" id="KW-1185">Reference proteome</keyword>
<dbReference type="Pfam" id="PF13643">
    <property type="entry name" value="DUF4145"/>
    <property type="match status" value="1"/>
</dbReference>
<dbReference type="Proteomes" id="UP000015423">
    <property type="component" value="Chromosome"/>
</dbReference>
<evidence type="ECO:0000259" key="1">
    <source>
        <dbReference type="Pfam" id="PF13643"/>
    </source>
</evidence>
<name>S5VF31_STRC3</name>
<reference evidence="2 3" key="2">
    <citation type="journal article" date="2013" name="J. Biotechnol.">
        <title>Complete genome sequence of the kirromycin producer Streptomyces collinus Tu 365 consisting of a linear chromosome and two linear plasmids.</title>
        <authorList>
            <person name="Ruckert C."/>
            <person name="Szczepanowski R."/>
            <person name="Albersmeier A."/>
            <person name="Goesmann A."/>
            <person name="Iftime D."/>
            <person name="Musiol E.M."/>
            <person name="Blin K."/>
            <person name="Wohlleben W."/>
            <person name="Puhler A."/>
            <person name="Kalinowski J."/>
            <person name="Weber T."/>
        </authorList>
    </citation>
    <scope>NUCLEOTIDE SEQUENCE [LARGE SCALE GENOMIC DNA]</scope>
    <source>
        <strain evidence="3">DSM 40733 / Tue 365</strain>
    </source>
</reference>
<reference evidence="3" key="1">
    <citation type="submission" date="2012-10" db="EMBL/GenBank/DDBJ databases">
        <title>The complete genome sequence of Streptomyces collinus Tu 365.</title>
        <authorList>
            <person name="Ruckert C."/>
            <person name="Szczepanowski R."/>
            <person name="Goesmann A."/>
            <person name="Pross E.K."/>
            <person name="Musiol E.M."/>
            <person name="Blin K."/>
            <person name="Wohlleben W."/>
            <person name="Puhler A."/>
            <person name="Weber T."/>
            <person name="Kalinowski J."/>
        </authorList>
    </citation>
    <scope>NUCLEOTIDE SEQUENCE [LARGE SCALE GENOMIC DNA]</scope>
    <source>
        <strain evidence="3">DSM 40733 / Tue 365</strain>
    </source>
</reference>
<sequence length="268" mass="30369">MANHLIRDLRTIAKGLPEDPAQWPHIPCPTCHRGGLTPIAESLVLEESETSKSWRQHDDWEPDWISGGFHCLLRCRIKDCDVTRVVGRMDLTPDYDEFGRWYGQYKKRLTPEIFSPPLPLIESRDVCTEKVGERIDAAAKVIWIDPSSAANRLRSAAEALMDDQGIPRKGIDTRGSSRPISLHERINNWKAVKPDYTEPAELLLAVKWIGNVGSHDDRLRLADVLDGVEILDHLLTFVYDTTKDEIKKRAAEITARKGIPANRVHRGN</sequence>
<organism evidence="2 3">
    <name type="scientific">Streptomyces collinus (strain DSM 40733 / Tue 365)</name>
    <dbReference type="NCBI Taxonomy" id="1214242"/>
    <lineage>
        <taxon>Bacteria</taxon>
        <taxon>Bacillati</taxon>
        <taxon>Actinomycetota</taxon>
        <taxon>Actinomycetes</taxon>
        <taxon>Kitasatosporales</taxon>
        <taxon>Streptomycetaceae</taxon>
        <taxon>Streptomyces</taxon>
    </lineage>
</organism>
<dbReference type="eggNOG" id="ENOG5032RNM">
    <property type="taxonomic scope" value="Bacteria"/>
</dbReference>